<dbReference type="EMBL" id="UINC01204053">
    <property type="protein sequence ID" value="SVE24596.1"/>
    <property type="molecule type" value="Genomic_DNA"/>
</dbReference>
<name>A0A383BWH1_9ZZZZ</name>
<dbReference type="AlphaFoldDB" id="A0A383BWH1"/>
<feature type="non-terminal residue" evidence="1">
    <location>
        <position position="243"/>
    </location>
</feature>
<feature type="non-terminal residue" evidence="1">
    <location>
        <position position="1"/>
    </location>
</feature>
<proteinExistence type="predicted"/>
<sequence>PRPAMEQREAGCIVTTPEGAANLLLDIADLGGTVSAAEVTPYHGTPLSLTHQPDDAAASCLFICDSVAGDEFSPASLGALEAAARFTAGAAMSLDVVLPLTGREYAAGTVGQVISAVNPRRVYVVEHPGLADFGWRGHLEWFQEFWRMYRSEPRWLLGPEAMNTLFARFAGVASTGVDRCWPWFHVQTVCNGSGPLLLGSDIYDGSGQAVAVPTSEDGLRIATFAPAVEIEIPNKKVENGNET</sequence>
<gene>
    <name evidence="1" type="ORF">METZ01_LOCUS477450</name>
</gene>
<evidence type="ECO:0000313" key="1">
    <source>
        <dbReference type="EMBL" id="SVE24596.1"/>
    </source>
</evidence>
<organism evidence="1">
    <name type="scientific">marine metagenome</name>
    <dbReference type="NCBI Taxonomy" id="408172"/>
    <lineage>
        <taxon>unclassified sequences</taxon>
        <taxon>metagenomes</taxon>
        <taxon>ecological metagenomes</taxon>
    </lineage>
</organism>
<accession>A0A383BWH1</accession>
<protein>
    <submittedName>
        <fullName evidence="1">Uncharacterized protein</fullName>
    </submittedName>
</protein>
<reference evidence="1" key="1">
    <citation type="submission" date="2018-05" db="EMBL/GenBank/DDBJ databases">
        <authorList>
            <person name="Lanie J.A."/>
            <person name="Ng W.-L."/>
            <person name="Kazmierczak K.M."/>
            <person name="Andrzejewski T.M."/>
            <person name="Davidsen T.M."/>
            <person name="Wayne K.J."/>
            <person name="Tettelin H."/>
            <person name="Glass J.I."/>
            <person name="Rusch D."/>
            <person name="Podicherti R."/>
            <person name="Tsui H.-C.T."/>
            <person name="Winkler M.E."/>
        </authorList>
    </citation>
    <scope>NUCLEOTIDE SEQUENCE</scope>
</reference>